<dbReference type="STRING" id="84035.SAMN05660742_10889"/>
<evidence type="ECO:0000259" key="4">
    <source>
        <dbReference type="Pfam" id="PF08450"/>
    </source>
</evidence>
<reference evidence="5 6" key="1">
    <citation type="submission" date="2016-10" db="EMBL/GenBank/DDBJ databases">
        <authorList>
            <person name="de Groot N.N."/>
        </authorList>
    </citation>
    <scope>NUCLEOTIDE SEQUENCE [LARGE SCALE GENOMIC DNA]</scope>
    <source>
        <strain evidence="5 6">DSM 2179</strain>
    </source>
</reference>
<evidence type="ECO:0000256" key="1">
    <source>
        <dbReference type="ARBA" id="ARBA00008853"/>
    </source>
</evidence>
<dbReference type="EMBL" id="FNZK01000008">
    <property type="protein sequence ID" value="SEJ46866.1"/>
    <property type="molecule type" value="Genomic_DNA"/>
</dbReference>
<evidence type="ECO:0000256" key="3">
    <source>
        <dbReference type="SAM" id="SignalP"/>
    </source>
</evidence>
<dbReference type="PANTHER" id="PTHR47572">
    <property type="entry name" value="LIPOPROTEIN-RELATED"/>
    <property type="match status" value="1"/>
</dbReference>
<evidence type="ECO:0000256" key="2">
    <source>
        <dbReference type="ARBA" id="ARBA00022801"/>
    </source>
</evidence>
<comment type="similarity">
    <text evidence="1">Belongs to the SMP-30/CGR1 family.</text>
</comment>
<evidence type="ECO:0000313" key="6">
    <source>
        <dbReference type="Proteomes" id="UP000199662"/>
    </source>
</evidence>
<proteinExistence type="inferred from homology"/>
<evidence type="ECO:0000313" key="5">
    <source>
        <dbReference type="EMBL" id="SEJ46866.1"/>
    </source>
</evidence>
<keyword evidence="3" id="KW-0732">Signal</keyword>
<dbReference type="InterPro" id="IPR051262">
    <property type="entry name" value="SMP-30/CGR1_Lactonase"/>
</dbReference>
<dbReference type="GO" id="GO:0016787">
    <property type="term" value="F:hydrolase activity"/>
    <property type="evidence" value="ECO:0007669"/>
    <property type="project" value="UniProtKB-KW"/>
</dbReference>
<dbReference type="Proteomes" id="UP000199662">
    <property type="component" value="Unassembled WGS sequence"/>
</dbReference>
<gene>
    <name evidence="5" type="ORF">SAMN05660742_10889</name>
</gene>
<feature type="chain" id="PRO_5038748286" evidence="3">
    <location>
        <begin position="28"/>
        <end position="345"/>
    </location>
</feature>
<keyword evidence="6" id="KW-1185">Reference proteome</keyword>
<name>A0A1H6Z2F9_9FIRM</name>
<feature type="domain" description="SMP-30/Gluconolactonase/LRE-like region" evidence="4">
    <location>
        <begin position="77"/>
        <end position="324"/>
    </location>
</feature>
<dbReference type="InterPro" id="IPR011042">
    <property type="entry name" value="6-blade_b-propeller_TolB-like"/>
</dbReference>
<protein>
    <submittedName>
        <fullName evidence="5">Gluconolactonase</fullName>
    </submittedName>
</protein>
<dbReference type="SUPFAM" id="SSF63829">
    <property type="entry name" value="Calcium-dependent phosphotriesterase"/>
    <property type="match status" value="1"/>
</dbReference>
<keyword evidence="2" id="KW-0378">Hydrolase</keyword>
<dbReference type="Pfam" id="PF08450">
    <property type="entry name" value="SGL"/>
    <property type="match status" value="1"/>
</dbReference>
<dbReference type="Gene3D" id="2.120.10.30">
    <property type="entry name" value="TolB, C-terminal domain"/>
    <property type="match status" value="1"/>
</dbReference>
<dbReference type="PANTHER" id="PTHR47572:SF4">
    <property type="entry name" value="LACTONASE DRP35"/>
    <property type="match status" value="1"/>
</dbReference>
<sequence length="345" mass="37388">MTKYLRSAVLLISSLLLLNIFTLSASAEINNNLIPPGEKLEVIYNQGTHLEGPAVAPDGQVYFCDLTPSSLAKGALLGGHIMKYDPKAKKITVFRSPSGQADGLAFDAVGRLIAAEAADYGGRRITATDFETGKAVILAAEFNGQPLNSPNDVVTDNTGRIYFTDPRYFGKEAMNQAVQGVYRIDRDGKIRLIIGNAGKPNGIALSPDQKTLYVDSNDNGLFDYRSSTAGLATRRGFDGILAYDLLEDGTAKFREIVYQSPGFRPDGMRIDSDGNIFVANYDPSHPGILVLSPKGEEMGYIQTPETVTNCEFGIGAESNVLFITGNKSLYKVVTTHHGEKKAYQE</sequence>
<accession>A0A1H6Z2F9</accession>
<feature type="signal peptide" evidence="3">
    <location>
        <begin position="1"/>
        <end position="27"/>
    </location>
</feature>
<organism evidence="5 6">
    <name type="scientific">Propionispira arboris</name>
    <dbReference type="NCBI Taxonomy" id="84035"/>
    <lineage>
        <taxon>Bacteria</taxon>
        <taxon>Bacillati</taxon>
        <taxon>Bacillota</taxon>
        <taxon>Negativicutes</taxon>
        <taxon>Selenomonadales</taxon>
        <taxon>Selenomonadaceae</taxon>
        <taxon>Propionispira</taxon>
    </lineage>
</organism>
<dbReference type="InterPro" id="IPR013658">
    <property type="entry name" value="SGL"/>
</dbReference>
<dbReference type="AlphaFoldDB" id="A0A1H6Z2F9"/>